<evidence type="ECO:0000313" key="3">
    <source>
        <dbReference type="Proteomes" id="UP000799770"/>
    </source>
</evidence>
<dbReference type="InterPro" id="IPR022024">
    <property type="entry name" value="DUF3602"/>
</dbReference>
<proteinExistence type="predicted"/>
<protein>
    <submittedName>
        <fullName evidence="2">Uncharacterized protein</fullName>
    </submittedName>
</protein>
<sequence>MSDQPIHSTGRGGAGNIGPDTTVYTDGGIIREGIQGESDDGNYSAGRGGAGNIAKSPRVGPADSPRRSMDYIPETALREGQENFHTGRGGGGNVHKEKYGGHSHSPERKGLGDKIKGALHLNKDKKPAEPSPLHNEAPKDGE</sequence>
<organism evidence="2 3">
    <name type="scientific">Lophiotrema nucula</name>
    <dbReference type="NCBI Taxonomy" id="690887"/>
    <lineage>
        <taxon>Eukaryota</taxon>
        <taxon>Fungi</taxon>
        <taxon>Dikarya</taxon>
        <taxon>Ascomycota</taxon>
        <taxon>Pezizomycotina</taxon>
        <taxon>Dothideomycetes</taxon>
        <taxon>Pleosporomycetidae</taxon>
        <taxon>Pleosporales</taxon>
        <taxon>Lophiotremataceae</taxon>
        <taxon>Lophiotrema</taxon>
    </lineage>
</organism>
<dbReference type="Proteomes" id="UP000799770">
    <property type="component" value="Unassembled WGS sequence"/>
</dbReference>
<dbReference type="PANTHER" id="PTHR34693:SF3">
    <property type="match status" value="1"/>
</dbReference>
<feature type="compositionally biased region" description="Basic and acidic residues" evidence="1">
    <location>
        <begin position="94"/>
        <end position="128"/>
    </location>
</feature>
<evidence type="ECO:0000256" key="1">
    <source>
        <dbReference type="SAM" id="MobiDB-lite"/>
    </source>
</evidence>
<evidence type="ECO:0000313" key="2">
    <source>
        <dbReference type="EMBL" id="KAF2118110.1"/>
    </source>
</evidence>
<feature type="region of interest" description="Disordered" evidence="1">
    <location>
        <begin position="1"/>
        <end position="142"/>
    </location>
</feature>
<accession>A0A6A5ZF71</accession>
<dbReference type="InterPro" id="IPR053203">
    <property type="entry name" value="Cisplatin_resist-associated"/>
</dbReference>
<dbReference type="OrthoDB" id="2537432at2759"/>
<reference evidence="2" key="1">
    <citation type="journal article" date="2020" name="Stud. Mycol.">
        <title>101 Dothideomycetes genomes: a test case for predicting lifestyles and emergence of pathogens.</title>
        <authorList>
            <person name="Haridas S."/>
            <person name="Albert R."/>
            <person name="Binder M."/>
            <person name="Bloem J."/>
            <person name="Labutti K."/>
            <person name="Salamov A."/>
            <person name="Andreopoulos B."/>
            <person name="Baker S."/>
            <person name="Barry K."/>
            <person name="Bills G."/>
            <person name="Bluhm B."/>
            <person name="Cannon C."/>
            <person name="Castanera R."/>
            <person name="Culley D."/>
            <person name="Daum C."/>
            <person name="Ezra D."/>
            <person name="Gonzalez J."/>
            <person name="Henrissat B."/>
            <person name="Kuo A."/>
            <person name="Liang C."/>
            <person name="Lipzen A."/>
            <person name="Lutzoni F."/>
            <person name="Magnuson J."/>
            <person name="Mondo S."/>
            <person name="Nolan M."/>
            <person name="Ohm R."/>
            <person name="Pangilinan J."/>
            <person name="Park H.-J."/>
            <person name="Ramirez L."/>
            <person name="Alfaro M."/>
            <person name="Sun H."/>
            <person name="Tritt A."/>
            <person name="Yoshinaga Y."/>
            <person name="Zwiers L.-H."/>
            <person name="Turgeon B."/>
            <person name="Goodwin S."/>
            <person name="Spatafora J."/>
            <person name="Crous P."/>
            <person name="Grigoriev I."/>
        </authorList>
    </citation>
    <scope>NUCLEOTIDE SEQUENCE</scope>
    <source>
        <strain evidence="2">CBS 627.86</strain>
    </source>
</reference>
<keyword evidence="3" id="KW-1185">Reference proteome</keyword>
<dbReference type="EMBL" id="ML977317">
    <property type="protein sequence ID" value="KAF2118110.1"/>
    <property type="molecule type" value="Genomic_DNA"/>
</dbReference>
<dbReference type="PANTHER" id="PTHR34693">
    <property type="entry name" value="PROTEIN PAR32"/>
    <property type="match status" value="1"/>
</dbReference>
<gene>
    <name evidence="2" type="ORF">BDV96DRAFT_596983</name>
</gene>
<name>A0A6A5ZF71_9PLEO</name>
<dbReference type="AlphaFoldDB" id="A0A6A5ZF71"/>
<dbReference type="Pfam" id="PF12223">
    <property type="entry name" value="DUF3602"/>
    <property type="match status" value="1"/>
</dbReference>